<gene>
    <name evidence="6" type="ORF">SmJEL517_g02730</name>
</gene>
<accession>A0A507C5H1</accession>
<name>A0A507C5H1_9FUNG</name>
<dbReference type="SUPFAM" id="SSF57016">
    <property type="entry name" value="Plant lectins/antimicrobial peptides"/>
    <property type="match status" value="1"/>
</dbReference>
<evidence type="ECO:0000256" key="1">
    <source>
        <dbReference type="ARBA" id="ARBA00022669"/>
    </source>
</evidence>
<comment type="caution">
    <text evidence="2">Lacks conserved residue(s) required for the propagation of feature annotation.</text>
</comment>
<feature type="region of interest" description="Disordered" evidence="3">
    <location>
        <begin position="209"/>
        <end position="319"/>
    </location>
</feature>
<feature type="compositionally biased region" description="Low complexity" evidence="3">
    <location>
        <begin position="282"/>
        <end position="319"/>
    </location>
</feature>
<sequence>MPSLLLTLSLSLLLIPGNIAAASCNEILKINFDASHDASTTAWSAPVDDCIVLAKGAFLYFRATESRDFQLRIEAADAQCAPTSNLLLSDLTRYAIVDQNGGIDYYIQLDDVAVAKKFVLESALSTGPTIRDAAIIECSNLRYKRAANNTGSCGAGAMCAPGYCCSKYSYCGRSSAYCGTGCQPLYGTCNATASVSPAASTVVTSKAPSVAASTTKPATSPALASTTKPATSPALASTTKPATSLPLASTTKPATSLPLASTTKSATSLPLASTTKPATSLPLASSTKPATSASASPKASSTKLPSAASTSPAPSATGTPGTLGASCVSACSPSTLQCIDGICQRYWAQPTWTSTAVTATTMLNGWNATKLAYDAGRKVVTDPAGSSELVMKVVYPAGSRDPATTPVGGTGFYAEPISMAGVTHITIQYDVFFPTGFNFVNGGKLPGGYGGHASCSGGASASDCYSTRHMWRASGAGEAYLYLYQPIQLASFCLANICDAAYGVSVGRGDFTFKTGVWNTIRQKVKLNSVLLGVAMADGTLEEMWSVNEATPATVITQAGITWRQIASVAPLGLDAPPLYMTHPLRNTHTLGGHPCPFTDSQLYTILKRNDTASSRLETSF</sequence>
<dbReference type="AlphaFoldDB" id="A0A507C5H1"/>
<dbReference type="InterPro" id="IPR001002">
    <property type="entry name" value="Chitin-bd_1"/>
</dbReference>
<dbReference type="OrthoDB" id="10069995at2759"/>
<dbReference type="InterPro" id="IPR048958">
    <property type="entry name" value="Polysacc_lyase_14"/>
</dbReference>
<reference evidence="6 7" key="1">
    <citation type="journal article" date="2019" name="Sci. Rep.">
        <title>Comparative genomics of chytrid fungi reveal insights into the obligate biotrophic and pathogenic lifestyle of Synchytrium endobioticum.</title>
        <authorList>
            <person name="van de Vossenberg B.T.L.H."/>
            <person name="Warris S."/>
            <person name="Nguyen H.D.T."/>
            <person name="van Gent-Pelzer M.P.E."/>
            <person name="Joly D.L."/>
            <person name="van de Geest H.C."/>
            <person name="Bonants P.J.M."/>
            <person name="Smith D.S."/>
            <person name="Levesque C.A."/>
            <person name="van der Lee T.A.J."/>
        </authorList>
    </citation>
    <scope>NUCLEOTIDE SEQUENCE [LARGE SCALE GENOMIC DNA]</scope>
    <source>
        <strain evidence="6 7">JEL517</strain>
    </source>
</reference>
<evidence type="ECO:0000256" key="2">
    <source>
        <dbReference type="PROSITE-ProRule" id="PRU00261"/>
    </source>
</evidence>
<protein>
    <recommendedName>
        <fullName evidence="5">Chitin-binding type-1 domain-containing protein</fullName>
    </recommendedName>
</protein>
<dbReference type="GO" id="GO:0008061">
    <property type="term" value="F:chitin binding"/>
    <property type="evidence" value="ECO:0007669"/>
    <property type="project" value="UniProtKB-UniRule"/>
</dbReference>
<comment type="caution">
    <text evidence="6">The sequence shown here is derived from an EMBL/GenBank/DDBJ whole genome shotgun (WGS) entry which is preliminary data.</text>
</comment>
<keyword evidence="7" id="KW-1185">Reference proteome</keyword>
<proteinExistence type="predicted"/>
<dbReference type="PANTHER" id="PTHR40124">
    <property type="match status" value="1"/>
</dbReference>
<keyword evidence="2" id="KW-1015">Disulfide bond</keyword>
<evidence type="ECO:0000313" key="6">
    <source>
        <dbReference type="EMBL" id="TPX34731.1"/>
    </source>
</evidence>
<feature type="signal peptide" evidence="4">
    <location>
        <begin position="1"/>
        <end position="21"/>
    </location>
</feature>
<feature type="chain" id="PRO_5021429258" description="Chitin-binding type-1 domain-containing protein" evidence="4">
    <location>
        <begin position="22"/>
        <end position="621"/>
    </location>
</feature>
<dbReference type="InterPro" id="IPR036861">
    <property type="entry name" value="Endochitinase-like_sf"/>
</dbReference>
<dbReference type="PROSITE" id="PS50941">
    <property type="entry name" value="CHIT_BIND_I_2"/>
    <property type="match status" value="1"/>
</dbReference>
<dbReference type="CDD" id="cd11618">
    <property type="entry name" value="ChtBD1_1"/>
    <property type="match status" value="1"/>
</dbReference>
<feature type="compositionally biased region" description="Polar residues" evidence="3">
    <location>
        <begin position="246"/>
        <end position="278"/>
    </location>
</feature>
<dbReference type="RefSeq" id="XP_031025409.1">
    <property type="nucleotide sequence ID" value="XM_031168658.1"/>
</dbReference>
<dbReference type="Proteomes" id="UP000319731">
    <property type="component" value="Unassembled WGS sequence"/>
</dbReference>
<dbReference type="Gene3D" id="2.60.120.200">
    <property type="match status" value="1"/>
</dbReference>
<evidence type="ECO:0000259" key="5">
    <source>
        <dbReference type="PROSITE" id="PS50941"/>
    </source>
</evidence>
<evidence type="ECO:0000256" key="3">
    <source>
        <dbReference type="SAM" id="MobiDB-lite"/>
    </source>
</evidence>
<feature type="compositionally biased region" description="Low complexity" evidence="3">
    <location>
        <begin position="209"/>
        <end position="245"/>
    </location>
</feature>
<evidence type="ECO:0000256" key="4">
    <source>
        <dbReference type="SAM" id="SignalP"/>
    </source>
</evidence>
<feature type="disulfide bond" evidence="2">
    <location>
        <begin position="164"/>
        <end position="178"/>
    </location>
</feature>
<keyword evidence="4" id="KW-0732">Signal</keyword>
<feature type="domain" description="Chitin-binding type-1" evidence="5">
    <location>
        <begin position="150"/>
        <end position="191"/>
    </location>
</feature>
<dbReference type="EMBL" id="QEAO01000012">
    <property type="protein sequence ID" value="TPX34731.1"/>
    <property type="molecule type" value="Genomic_DNA"/>
</dbReference>
<dbReference type="GeneID" id="42003955"/>
<dbReference type="Pfam" id="PF21294">
    <property type="entry name" value="Polysacc_lyase_14"/>
    <property type="match status" value="1"/>
</dbReference>
<feature type="disulfide bond" evidence="2">
    <location>
        <begin position="159"/>
        <end position="171"/>
    </location>
</feature>
<evidence type="ECO:0000313" key="7">
    <source>
        <dbReference type="Proteomes" id="UP000319731"/>
    </source>
</evidence>
<organism evidence="6 7">
    <name type="scientific">Synchytrium microbalum</name>
    <dbReference type="NCBI Taxonomy" id="1806994"/>
    <lineage>
        <taxon>Eukaryota</taxon>
        <taxon>Fungi</taxon>
        <taxon>Fungi incertae sedis</taxon>
        <taxon>Chytridiomycota</taxon>
        <taxon>Chytridiomycota incertae sedis</taxon>
        <taxon>Chytridiomycetes</taxon>
        <taxon>Synchytriales</taxon>
        <taxon>Synchytriaceae</taxon>
        <taxon>Synchytrium</taxon>
    </lineage>
</organism>
<dbReference type="PANTHER" id="PTHR40124:SF1">
    <property type="entry name" value="DISAGGREGATASE RELATED REPEAT PROTEIN"/>
    <property type="match status" value="1"/>
</dbReference>
<dbReference type="Gene3D" id="3.30.60.10">
    <property type="entry name" value="Endochitinase-like"/>
    <property type="match status" value="1"/>
</dbReference>
<dbReference type="SMART" id="SM00270">
    <property type="entry name" value="ChtBD1"/>
    <property type="match status" value="1"/>
</dbReference>
<keyword evidence="1 2" id="KW-0147">Chitin-binding</keyword>